<dbReference type="GO" id="GO:0042157">
    <property type="term" value="P:lipoprotein metabolic process"/>
    <property type="evidence" value="ECO:0007669"/>
    <property type="project" value="InterPro"/>
</dbReference>
<evidence type="ECO:0000256" key="1">
    <source>
        <dbReference type="ARBA" id="ARBA00010090"/>
    </source>
</evidence>
<dbReference type="InParanoid" id="W5N5S8"/>
<keyword evidence="2" id="KW-1133">Transmembrane helix</keyword>
<evidence type="ECO:0000313" key="4">
    <source>
        <dbReference type="Proteomes" id="UP000018468"/>
    </source>
</evidence>
<evidence type="ECO:0000256" key="2">
    <source>
        <dbReference type="SAM" id="Phobius"/>
    </source>
</evidence>
<dbReference type="PANTHER" id="PTHR14096">
    <property type="entry name" value="APOLIPOPROTEIN L"/>
    <property type="match status" value="1"/>
</dbReference>
<dbReference type="eggNOG" id="ENOG502RZGU">
    <property type="taxonomic scope" value="Eukaryota"/>
</dbReference>
<evidence type="ECO:0000313" key="3">
    <source>
        <dbReference type="Ensembl" id="ENSLOCP00000015987.1"/>
    </source>
</evidence>
<dbReference type="Bgee" id="ENSLOCG00000012980">
    <property type="expression patterns" value="Expressed in larva and 6 other cell types or tissues"/>
</dbReference>
<feature type="transmembrane region" description="Helical" evidence="2">
    <location>
        <begin position="84"/>
        <end position="107"/>
    </location>
</feature>
<reference evidence="3" key="2">
    <citation type="submission" date="2025-08" db="UniProtKB">
        <authorList>
            <consortium name="Ensembl"/>
        </authorList>
    </citation>
    <scope>IDENTIFICATION</scope>
</reference>
<proteinExistence type="inferred from homology"/>
<name>W5N5S8_LEPOC</name>
<dbReference type="GeneTree" id="ENSGT01030000234599"/>
<keyword evidence="2" id="KW-0472">Membrane</keyword>
<dbReference type="GO" id="GO:0005576">
    <property type="term" value="C:extracellular region"/>
    <property type="evidence" value="ECO:0007669"/>
    <property type="project" value="InterPro"/>
</dbReference>
<dbReference type="Pfam" id="PF05461">
    <property type="entry name" value="ApoL"/>
    <property type="match status" value="1"/>
</dbReference>
<dbReference type="HOGENOM" id="CLU_046288_3_0_1"/>
<reference evidence="3" key="3">
    <citation type="submission" date="2025-09" db="UniProtKB">
        <authorList>
            <consortium name="Ensembl"/>
        </authorList>
    </citation>
    <scope>IDENTIFICATION</scope>
</reference>
<dbReference type="GO" id="GO:0008289">
    <property type="term" value="F:lipid binding"/>
    <property type="evidence" value="ECO:0000318"/>
    <property type="project" value="GO_Central"/>
</dbReference>
<keyword evidence="2" id="KW-0812">Transmembrane</keyword>
<dbReference type="OMA" id="ACLKFIS"/>
<dbReference type="InterPro" id="IPR008405">
    <property type="entry name" value="ApoL"/>
</dbReference>
<sequence length="286" mass="31370">QQTSENLMEWWNTVNQWDAMTPDNEDLNEKEKVTADHHTQQHTIHQIVQNNKHTVEHTVQLHQYTTSLLCIADDLSKFHKKARIAAITGGTGAAVGGVAAIAGLVLAPVTLGASLAMTAVGVGVATAGGVTGASAAITDKVNNSVDRKKVDKIICDYQERVKDIRKCLIFVTDGMEKLKKYNSCKKGVSSYWDRAKIERTIQAASPVSNALQITNMISSDLSAFSMGIDICLQTQEVPRSKKKSESKAALKTRRLAEQLLQRLAELVKAREEPLQRKTSACTRESK</sequence>
<accession>W5N5S8</accession>
<dbReference type="PANTHER" id="PTHR14096:SF59">
    <property type="entry name" value="APOLIPOPROTEIN L, 1 ISOFORM X1"/>
    <property type="match status" value="1"/>
</dbReference>
<organism evidence="3 4">
    <name type="scientific">Lepisosteus oculatus</name>
    <name type="common">Spotted gar</name>
    <dbReference type="NCBI Taxonomy" id="7918"/>
    <lineage>
        <taxon>Eukaryota</taxon>
        <taxon>Metazoa</taxon>
        <taxon>Chordata</taxon>
        <taxon>Craniata</taxon>
        <taxon>Vertebrata</taxon>
        <taxon>Euteleostomi</taxon>
        <taxon>Actinopterygii</taxon>
        <taxon>Neopterygii</taxon>
        <taxon>Holostei</taxon>
        <taxon>Semionotiformes</taxon>
        <taxon>Lepisosteidae</taxon>
        <taxon>Lepisosteus</taxon>
    </lineage>
</organism>
<keyword evidence="4" id="KW-1185">Reference proteome</keyword>
<dbReference type="AlphaFoldDB" id="W5N5S8"/>
<comment type="similarity">
    <text evidence="1">Belongs to the apolipoprotein L family.</text>
</comment>
<protein>
    <submittedName>
        <fullName evidence="3">Uncharacterized protein</fullName>
    </submittedName>
</protein>
<dbReference type="Ensembl" id="ENSLOCT00000016017.1">
    <property type="protein sequence ID" value="ENSLOCP00000015987.1"/>
    <property type="gene ID" value="ENSLOCG00000012980.1"/>
</dbReference>
<reference evidence="4" key="1">
    <citation type="submission" date="2011-12" db="EMBL/GenBank/DDBJ databases">
        <title>The Draft Genome of Lepisosteus oculatus.</title>
        <authorList>
            <consortium name="The Broad Institute Genome Assembly &amp; Analysis Group"/>
            <consortium name="Computational R&amp;D Group"/>
            <consortium name="and Sequencing Platform"/>
            <person name="Di Palma F."/>
            <person name="Alfoldi J."/>
            <person name="Johnson J."/>
            <person name="Berlin A."/>
            <person name="Gnerre S."/>
            <person name="Jaffe D."/>
            <person name="MacCallum I."/>
            <person name="Young S."/>
            <person name="Walker B.J."/>
            <person name="Lander E.S."/>
            <person name="Lindblad-Toh K."/>
        </authorList>
    </citation>
    <scope>NUCLEOTIDE SEQUENCE [LARGE SCALE GENOMIC DNA]</scope>
</reference>
<feature type="transmembrane region" description="Helical" evidence="2">
    <location>
        <begin position="113"/>
        <end position="138"/>
    </location>
</feature>
<dbReference type="GO" id="GO:0006869">
    <property type="term" value="P:lipid transport"/>
    <property type="evidence" value="ECO:0007669"/>
    <property type="project" value="InterPro"/>
</dbReference>
<dbReference type="Proteomes" id="UP000018468">
    <property type="component" value="Linkage group LG2"/>
</dbReference>
<dbReference type="EMBL" id="AHAT01024701">
    <property type="status" value="NOT_ANNOTATED_CDS"/>
    <property type="molecule type" value="Genomic_DNA"/>
</dbReference>